<dbReference type="EMBL" id="JARGDH010000001">
    <property type="protein sequence ID" value="KAL0281377.1"/>
    <property type="molecule type" value="Genomic_DNA"/>
</dbReference>
<gene>
    <name evidence="3" type="ORF">PYX00_002382</name>
</gene>
<feature type="region of interest" description="Disordered" evidence="2">
    <location>
        <begin position="319"/>
        <end position="349"/>
    </location>
</feature>
<organism evidence="3">
    <name type="scientific">Menopon gallinae</name>
    <name type="common">poultry shaft louse</name>
    <dbReference type="NCBI Taxonomy" id="328185"/>
    <lineage>
        <taxon>Eukaryota</taxon>
        <taxon>Metazoa</taxon>
        <taxon>Ecdysozoa</taxon>
        <taxon>Arthropoda</taxon>
        <taxon>Hexapoda</taxon>
        <taxon>Insecta</taxon>
        <taxon>Pterygota</taxon>
        <taxon>Neoptera</taxon>
        <taxon>Paraneoptera</taxon>
        <taxon>Psocodea</taxon>
        <taxon>Troctomorpha</taxon>
        <taxon>Phthiraptera</taxon>
        <taxon>Amblycera</taxon>
        <taxon>Menoponidae</taxon>
        <taxon>Menopon</taxon>
    </lineage>
</organism>
<keyword evidence="1" id="KW-0175">Coiled coil</keyword>
<dbReference type="AlphaFoldDB" id="A0AAW2IHX1"/>
<name>A0AAW2IHX1_9NEOP</name>
<evidence type="ECO:0000313" key="3">
    <source>
        <dbReference type="EMBL" id="KAL0281377.1"/>
    </source>
</evidence>
<evidence type="ECO:0000256" key="2">
    <source>
        <dbReference type="SAM" id="MobiDB-lite"/>
    </source>
</evidence>
<feature type="coiled-coil region" evidence="1">
    <location>
        <begin position="261"/>
        <end position="295"/>
    </location>
</feature>
<sequence>MRKAKLQEEERRKMQQVPKSDAKLSPNSNLHEKCVPSNMSVKRKAKKSPKKIVEEVVRFVEGNPWESAHDKIREPTFNTEVKVLEHKYIQCNVGRMNDEMEIMLPEEIKPLMINLTFLLYEIKEPKSNEREELCNLLSKIVTLLTELYRRPIKKTGDENTFQTPFDEIAEQISTALKEHSGPEAEQYENLLKEIKQLEEELTEKDSEVNYVKEQIRDERTRLLSSTESLDDRLRNSLLKNCSLKAEIRYNKTQFGKYMKLLVQKEELRQKQLLELNNLRKKYAKFEQTMECKSKAALPKLSQIDSDVLHGGSVTKYIKSKVKKEKKVRPKEGANRADLSKKQIKNKPSI</sequence>
<feature type="coiled-coil region" evidence="1">
    <location>
        <begin position="184"/>
        <end position="214"/>
    </location>
</feature>
<feature type="region of interest" description="Disordered" evidence="2">
    <location>
        <begin position="1"/>
        <end position="46"/>
    </location>
</feature>
<feature type="compositionally biased region" description="Basic and acidic residues" evidence="2">
    <location>
        <begin position="329"/>
        <end position="340"/>
    </location>
</feature>
<proteinExistence type="predicted"/>
<feature type="compositionally biased region" description="Basic and acidic residues" evidence="2">
    <location>
        <begin position="1"/>
        <end position="13"/>
    </location>
</feature>
<evidence type="ECO:0000256" key="1">
    <source>
        <dbReference type="SAM" id="Coils"/>
    </source>
</evidence>
<accession>A0AAW2IHX1</accession>
<protein>
    <submittedName>
        <fullName evidence="3">Uncharacterized protein</fullName>
    </submittedName>
</protein>
<reference evidence="3" key="1">
    <citation type="journal article" date="2024" name="Gigascience">
        <title>Chromosome-level genome of the poultry shaft louse Menopon gallinae provides insight into the host-switching and adaptive evolution of parasitic lice.</title>
        <authorList>
            <person name="Xu Y."/>
            <person name="Ma L."/>
            <person name="Liu S."/>
            <person name="Liang Y."/>
            <person name="Liu Q."/>
            <person name="He Z."/>
            <person name="Tian L."/>
            <person name="Duan Y."/>
            <person name="Cai W."/>
            <person name="Li H."/>
            <person name="Song F."/>
        </authorList>
    </citation>
    <scope>NUCLEOTIDE SEQUENCE</scope>
    <source>
        <strain evidence="3">Cailab_2023a</strain>
    </source>
</reference>
<feature type="compositionally biased region" description="Basic residues" evidence="2">
    <location>
        <begin position="319"/>
        <end position="328"/>
    </location>
</feature>
<comment type="caution">
    <text evidence="3">The sequence shown here is derived from an EMBL/GenBank/DDBJ whole genome shotgun (WGS) entry which is preliminary data.</text>
</comment>